<organism evidence="1">
    <name type="scientific">Arundo donax</name>
    <name type="common">Giant reed</name>
    <name type="synonym">Donax arundinaceus</name>
    <dbReference type="NCBI Taxonomy" id="35708"/>
    <lineage>
        <taxon>Eukaryota</taxon>
        <taxon>Viridiplantae</taxon>
        <taxon>Streptophyta</taxon>
        <taxon>Embryophyta</taxon>
        <taxon>Tracheophyta</taxon>
        <taxon>Spermatophyta</taxon>
        <taxon>Magnoliopsida</taxon>
        <taxon>Liliopsida</taxon>
        <taxon>Poales</taxon>
        <taxon>Poaceae</taxon>
        <taxon>PACMAD clade</taxon>
        <taxon>Arundinoideae</taxon>
        <taxon>Arundineae</taxon>
        <taxon>Arundo</taxon>
    </lineage>
</organism>
<reference evidence="1" key="2">
    <citation type="journal article" date="2015" name="Data Brief">
        <title>Shoot transcriptome of the giant reed, Arundo donax.</title>
        <authorList>
            <person name="Barrero R.A."/>
            <person name="Guerrero F.D."/>
            <person name="Moolhuijzen P."/>
            <person name="Goolsby J.A."/>
            <person name="Tidwell J."/>
            <person name="Bellgard S.E."/>
            <person name="Bellgard M.I."/>
        </authorList>
    </citation>
    <scope>NUCLEOTIDE SEQUENCE</scope>
    <source>
        <tissue evidence="1">Shoot tissue taken approximately 20 cm above the soil surface</tissue>
    </source>
</reference>
<protein>
    <submittedName>
        <fullName evidence="1">Uncharacterized protein</fullName>
    </submittedName>
</protein>
<sequence length="22" mass="2585">MEQADLLLLKSKEDLDFIGHIR</sequence>
<reference evidence="1" key="1">
    <citation type="submission" date="2014-09" db="EMBL/GenBank/DDBJ databases">
        <authorList>
            <person name="Magalhaes I.L.F."/>
            <person name="Oliveira U."/>
            <person name="Santos F.R."/>
            <person name="Vidigal T.H.D.A."/>
            <person name="Brescovit A.D."/>
            <person name="Santos A.J."/>
        </authorList>
    </citation>
    <scope>NUCLEOTIDE SEQUENCE</scope>
    <source>
        <tissue evidence="1">Shoot tissue taken approximately 20 cm above the soil surface</tissue>
    </source>
</reference>
<proteinExistence type="predicted"/>
<accession>A0A0A9H1B7</accession>
<name>A0A0A9H1B7_ARUDO</name>
<evidence type="ECO:0000313" key="1">
    <source>
        <dbReference type="EMBL" id="JAE26653.1"/>
    </source>
</evidence>
<dbReference type="AlphaFoldDB" id="A0A0A9H1B7"/>
<dbReference type="EMBL" id="GBRH01171243">
    <property type="protein sequence ID" value="JAE26653.1"/>
    <property type="molecule type" value="Transcribed_RNA"/>
</dbReference>